<dbReference type="RefSeq" id="WP_008139928.1">
    <property type="nucleotide sequence ID" value="NZ_QSJG01000022.1"/>
</dbReference>
<comment type="caution">
    <text evidence="3">The sequence shown here is derived from an EMBL/GenBank/DDBJ whole genome shotgun (WGS) entry which is preliminary data.</text>
</comment>
<evidence type="ECO:0000256" key="1">
    <source>
        <dbReference type="ARBA" id="ARBA00023125"/>
    </source>
</evidence>
<dbReference type="Proteomes" id="UP000284361">
    <property type="component" value="Unassembled WGS sequence"/>
</dbReference>
<dbReference type="SUPFAM" id="SSF47413">
    <property type="entry name" value="lambda repressor-like DNA-binding domains"/>
    <property type="match status" value="1"/>
</dbReference>
<dbReference type="EMBL" id="QSJG01000022">
    <property type="protein sequence ID" value="RHD53433.1"/>
    <property type="molecule type" value="Genomic_DNA"/>
</dbReference>
<evidence type="ECO:0000313" key="3">
    <source>
        <dbReference type="EMBL" id="RHD53433.1"/>
    </source>
</evidence>
<dbReference type="InterPro" id="IPR010982">
    <property type="entry name" value="Lambda_DNA-bd_dom_sf"/>
</dbReference>
<dbReference type="Gene3D" id="1.10.260.40">
    <property type="entry name" value="lambda repressor-like DNA-binding domains"/>
    <property type="match status" value="1"/>
</dbReference>
<dbReference type="Pfam" id="PF13443">
    <property type="entry name" value="HTH_26"/>
    <property type="match status" value="1"/>
</dbReference>
<evidence type="ECO:0000313" key="4">
    <source>
        <dbReference type="Proteomes" id="UP000284361"/>
    </source>
</evidence>
<reference evidence="3 4" key="1">
    <citation type="submission" date="2018-08" db="EMBL/GenBank/DDBJ databases">
        <title>A genome reference for cultivated species of the human gut microbiota.</title>
        <authorList>
            <person name="Zou Y."/>
            <person name="Xue W."/>
            <person name="Luo G."/>
        </authorList>
    </citation>
    <scope>NUCLEOTIDE SEQUENCE [LARGE SCALE GENOMIC DNA]</scope>
    <source>
        <strain evidence="3 4">AM31-10</strain>
    </source>
</reference>
<dbReference type="GeneID" id="78406035"/>
<keyword evidence="1" id="KW-0238">DNA-binding</keyword>
<dbReference type="InterPro" id="IPR001387">
    <property type="entry name" value="Cro/C1-type_HTH"/>
</dbReference>
<dbReference type="PANTHER" id="PTHR46558:SF11">
    <property type="entry name" value="HTH-TYPE TRANSCRIPTIONAL REGULATOR XRE"/>
    <property type="match status" value="1"/>
</dbReference>
<gene>
    <name evidence="3" type="ORF">DW789_10780</name>
</gene>
<protein>
    <submittedName>
        <fullName evidence="3">XRE family transcriptional regulator</fullName>
    </submittedName>
</protein>
<dbReference type="PANTHER" id="PTHR46558">
    <property type="entry name" value="TRACRIPTIONAL REGULATORY PROTEIN-RELATED-RELATED"/>
    <property type="match status" value="1"/>
</dbReference>
<dbReference type="AlphaFoldDB" id="A0A414FRV4"/>
<feature type="domain" description="HTH cro/C1-type" evidence="2">
    <location>
        <begin position="22"/>
        <end position="62"/>
    </location>
</feature>
<dbReference type="GO" id="GO:0003677">
    <property type="term" value="F:DNA binding"/>
    <property type="evidence" value="ECO:0007669"/>
    <property type="project" value="UniProtKB-KW"/>
</dbReference>
<dbReference type="CDD" id="cd00093">
    <property type="entry name" value="HTH_XRE"/>
    <property type="match status" value="1"/>
</dbReference>
<organism evidence="3 4">
    <name type="scientific">Phocaeicola plebeius</name>
    <dbReference type="NCBI Taxonomy" id="310297"/>
    <lineage>
        <taxon>Bacteria</taxon>
        <taxon>Pseudomonadati</taxon>
        <taxon>Bacteroidota</taxon>
        <taxon>Bacteroidia</taxon>
        <taxon>Bacteroidales</taxon>
        <taxon>Bacteroidaceae</taxon>
        <taxon>Phocaeicola</taxon>
    </lineage>
</organism>
<sequence length="70" mass="8037">METDINRLKVVLAEKKRTNKWLCEQLGVNPSTVSKWCTNSSQPDLQTLVKIARLLEVTVDELLNNKIELQ</sequence>
<accession>A0A414FRV4</accession>
<evidence type="ECO:0000259" key="2">
    <source>
        <dbReference type="PROSITE" id="PS50943"/>
    </source>
</evidence>
<dbReference type="PROSITE" id="PS50943">
    <property type="entry name" value="HTH_CROC1"/>
    <property type="match status" value="1"/>
</dbReference>
<proteinExistence type="predicted"/>
<dbReference type="SMART" id="SM00530">
    <property type="entry name" value="HTH_XRE"/>
    <property type="match status" value="1"/>
</dbReference>
<name>A0A414FRV4_9BACT</name>